<dbReference type="AlphaFoldDB" id="F4PJ56"/>
<dbReference type="PANTHER" id="PTHR32423">
    <property type="entry name" value="SAP DOMAIN-CONTAINING PROTEIN-RELATED"/>
    <property type="match status" value="1"/>
</dbReference>
<evidence type="ECO:0000313" key="2">
    <source>
        <dbReference type="Proteomes" id="UP000007797"/>
    </source>
</evidence>
<organism evidence="1 2">
    <name type="scientific">Cavenderia fasciculata</name>
    <name type="common">Slime mold</name>
    <name type="synonym">Dictyostelium fasciculatum</name>
    <dbReference type="NCBI Taxonomy" id="261658"/>
    <lineage>
        <taxon>Eukaryota</taxon>
        <taxon>Amoebozoa</taxon>
        <taxon>Evosea</taxon>
        <taxon>Eumycetozoa</taxon>
        <taxon>Dictyostelia</taxon>
        <taxon>Acytosteliales</taxon>
        <taxon>Cavenderiaceae</taxon>
        <taxon>Cavenderia</taxon>
    </lineage>
</organism>
<dbReference type="GeneID" id="14876355"/>
<name>F4PJ56_CACFS</name>
<dbReference type="KEGG" id="dfa:DFA_06492"/>
<dbReference type="Gene3D" id="3.80.10.10">
    <property type="entry name" value="Ribonuclease Inhibitor"/>
    <property type="match status" value="1"/>
</dbReference>
<gene>
    <name evidence="1" type="ORF">DFA_06492</name>
</gene>
<evidence type="ECO:0008006" key="3">
    <source>
        <dbReference type="Google" id="ProtNLM"/>
    </source>
</evidence>
<dbReference type="Proteomes" id="UP000007797">
    <property type="component" value="Unassembled WGS sequence"/>
</dbReference>
<dbReference type="RefSeq" id="XP_004362193.1">
    <property type="nucleotide sequence ID" value="XM_004362136.1"/>
</dbReference>
<reference evidence="2" key="1">
    <citation type="journal article" date="2011" name="Genome Res.">
        <title>Phylogeny-wide analysis of social amoeba genomes highlights ancient origins for complex intercellular communication.</title>
        <authorList>
            <person name="Heidel A.J."/>
            <person name="Lawal H.M."/>
            <person name="Felder M."/>
            <person name="Schilde C."/>
            <person name="Helps N.R."/>
            <person name="Tunggal B."/>
            <person name="Rivero F."/>
            <person name="John U."/>
            <person name="Schleicher M."/>
            <person name="Eichinger L."/>
            <person name="Platzer M."/>
            <person name="Noegel A.A."/>
            <person name="Schaap P."/>
            <person name="Gloeckner G."/>
        </authorList>
    </citation>
    <scope>NUCLEOTIDE SEQUENCE [LARGE SCALE GENOMIC DNA]</scope>
    <source>
        <strain evidence="2">SH3</strain>
    </source>
</reference>
<evidence type="ECO:0000313" key="1">
    <source>
        <dbReference type="EMBL" id="EGG24342.1"/>
    </source>
</evidence>
<sequence>MYHTIVDDDDTVNVCVLSRYTQAMIIGAVIYDHDFKDNDHCNGFKILTTQQASHLMINKRPRKKENTYVTFKQVCNIALVSKWWMEVVCQTTSKSLKITGPMKESRFSSSDNNNVDSLKWKVAYQQVNYFVNNNQQERYGMFDYSILPLFLPNLKTIYIKGVDASKEAIQDIVKVINLFPHIQVILHMTIYSQSNVTWPENINFDGLPLKPIISFTNRYIGPENGHFKRLIHLEPTYLNLRLDSHTIHHTIIQQIPQYTEPICPSCDRLVSWNQADQTQFYCTTCKQPFNISPIHVRRPALPTLPPLFRRLITTRHINIILDFIELAHLKYFFKDPFQIESIKTGIVTCLLERELVPGFQRKNTQTCTCDTGSPPSIVRDTIEDWDQLCINLTNTRTLKRLWLEDFHGSRVVNQTNNEQQQQQKKKQFERLASSFESIWKKNNSIGLVSLSKLPHIISPLFFSTLCHNQSITTLMLINGTLDQEYIPSFCQLLLTNQTIKSLDISGNHLAPSTKLNKALKQNKSIKVLNIADNKFNQDIFDSLLESDTIQYLVIDEQLSNQRFYQHHPYFNQSKSLIKCFILRVALNFIFNSSILLD</sequence>
<proteinExistence type="predicted"/>
<keyword evidence="2" id="KW-1185">Reference proteome</keyword>
<dbReference type="InterPro" id="IPR032675">
    <property type="entry name" value="LRR_dom_sf"/>
</dbReference>
<dbReference type="OrthoDB" id="120976at2759"/>
<protein>
    <recommendedName>
        <fullName evidence="3">Leucine-rich repeat-containing protein</fullName>
    </recommendedName>
</protein>
<accession>F4PJ56</accession>
<dbReference type="EMBL" id="GL883007">
    <property type="protein sequence ID" value="EGG24342.1"/>
    <property type="molecule type" value="Genomic_DNA"/>
</dbReference>
<dbReference type="SUPFAM" id="SSF52047">
    <property type="entry name" value="RNI-like"/>
    <property type="match status" value="1"/>
</dbReference>